<keyword evidence="1" id="KW-1133">Transmembrane helix</keyword>
<dbReference type="EMBL" id="CP104013">
    <property type="protein sequence ID" value="UYP44489.1"/>
    <property type="molecule type" value="Genomic_DNA"/>
</dbReference>
<evidence type="ECO:0008006" key="4">
    <source>
        <dbReference type="Google" id="ProtNLM"/>
    </source>
</evidence>
<name>A0ABY6HPU7_9ARCH</name>
<evidence type="ECO:0000256" key="1">
    <source>
        <dbReference type="SAM" id="Phobius"/>
    </source>
</evidence>
<sequence length="817" mass="95328">MLLQITFGKVIIGIMIGFLLLLLILGIIWFLLPYYFKYIRILDYDGTYDPKKDTIKKPTPLSIQTTIGKLLLDKKNLSYSIDFGGNRKFTNGTVQIFYKSKLYSSYSSQLETQLTFRGEKHQEGTNDLGIFHKTIWTWQIPQTELTFQTQFLEFPEKDYIIFQFHVEDSISNINIKQMKQPNVKFPCFNNESYNQRILTYRDAQFHPAQRDFDFVTAPVMLFDDAKNVVIISALDHFITNGVGKKLNNKNGMQIQCGTNGHVAIIPQNHTHRYIVVFHQGINESMRYWGSLLRKFHHAPKKERYSDVVCNSLGYFTDNGAYYYYNPIKGKKFDQTLIEVKKHADQMKIPYQYYQLDSWWYIKSLKKWKRDIQGYFGKILGGGLFGGTKDWSPDPYAFDMSLEDLYQKLGQKPFIAHNRWFSDDTIYADKFKFDIIENRALSIDPDFWDYLMAYCKKNHIAVYEQDWLSTHMEKMPRLHSEIGYAEKWLENMAMAAEKHGIAIQYCMATPAIIMQSIHNKAITNSRSAEDYNPRWPHRYDVPPFFQSSMFSSALGLNVIKDTFQTTRISKMAGEKYPELMVLTGALGGGPISPGDAIGHMNAELINATCRKDGWLYKPSHPMIPADITFIKNSTYFIGHTFSQIANYKWIYSLTANFWPKRVKNPDYSLKEIGIDGRYIEYDWFSKKTRLVDTTSKFEDKLEEEQYIFSIYSPLINKSFALLGDVNKIIMMNDCEFLSFNAGDKIYSFIISNIEQESMVILFYAIHKPSELLIDEKLIEESEKKTNISWQYSSENKLGKIMLYFAKTREINIQVKMED</sequence>
<dbReference type="Proteomes" id="UP001208689">
    <property type="component" value="Chromosome"/>
</dbReference>
<evidence type="ECO:0000313" key="3">
    <source>
        <dbReference type="Proteomes" id="UP001208689"/>
    </source>
</evidence>
<keyword evidence="1" id="KW-0472">Membrane</keyword>
<keyword evidence="1" id="KW-0812">Transmembrane</keyword>
<proteinExistence type="predicted"/>
<feature type="transmembrane region" description="Helical" evidence="1">
    <location>
        <begin position="12"/>
        <end position="36"/>
    </location>
</feature>
<protein>
    <recommendedName>
        <fullName evidence="4">Alpha-galactosidase</fullName>
    </recommendedName>
</protein>
<accession>A0ABY6HPU7</accession>
<gene>
    <name evidence="2" type="ORF">NEF87_000774</name>
</gene>
<keyword evidence="3" id="KW-1185">Reference proteome</keyword>
<organism evidence="2 3">
    <name type="scientific">Candidatus Lokiarchaeum ossiferum</name>
    <dbReference type="NCBI Taxonomy" id="2951803"/>
    <lineage>
        <taxon>Archaea</taxon>
        <taxon>Promethearchaeati</taxon>
        <taxon>Promethearchaeota</taxon>
        <taxon>Promethearchaeia</taxon>
        <taxon>Promethearchaeales</taxon>
        <taxon>Promethearchaeaceae</taxon>
        <taxon>Candidatus Lokiarchaeum</taxon>
    </lineage>
</organism>
<evidence type="ECO:0000313" key="2">
    <source>
        <dbReference type="EMBL" id="UYP44489.1"/>
    </source>
</evidence>
<reference evidence="2" key="1">
    <citation type="submission" date="2022-09" db="EMBL/GenBank/DDBJ databases">
        <title>Actin cytoskeleton and complex cell architecture in an #Asgard archaeon.</title>
        <authorList>
            <person name="Ponce Toledo R.I."/>
            <person name="Schleper C."/>
            <person name="Rodrigues Oliveira T."/>
            <person name="Wollweber F."/>
            <person name="Xu J."/>
            <person name="Rittmann S."/>
            <person name="Klingl A."/>
            <person name="Pilhofer M."/>
        </authorList>
    </citation>
    <scope>NUCLEOTIDE SEQUENCE</scope>
    <source>
        <strain evidence="2">B-35</strain>
    </source>
</reference>